<dbReference type="Proteomes" id="UP000297280">
    <property type="component" value="Unassembled WGS sequence"/>
</dbReference>
<keyword evidence="2" id="KW-1185">Reference proteome</keyword>
<accession>A0A4Z1KR74</accession>
<name>A0A4Z1KR74_9HELO</name>
<dbReference type="EMBL" id="PQXO01000221">
    <property type="protein sequence ID" value="TGO87522.1"/>
    <property type="molecule type" value="Genomic_DNA"/>
</dbReference>
<protein>
    <submittedName>
        <fullName evidence="1">Uncharacterized protein</fullName>
    </submittedName>
</protein>
<comment type="caution">
    <text evidence="1">The sequence shown here is derived from an EMBL/GenBank/DDBJ whole genome shotgun (WGS) entry which is preliminary data.</text>
</comment>
<dbReference type="AlphaFoldDB" id="A0A4Z1KR74"/>
<organism evidence="1 2">
    <name type="scientific">Botrytis porri</name>
    <dbReference type="NCBI Taxonomy" id="87229"/>
    <lineage>
        <taxon>Eukaryota</taxon>
        <taxon>Fungi</taxon>
        <taxon>Dikarya</taxon>
        <taxon>Ascomycota</taxon>
        <taxon>Pezizomycotina</taxon>
        <taxon>Leotiomycetes</taxon>
        <taxon>Helotiales</taxon>
        <taxon>Sclerotiniaceae</taxon>
        <taxon>Botrytis</taxon>
    </lineage>
</organism>
<reference evidence="1 2" key="1">
    <citation type="submission" date="2017-12" db="EMBL/GenBank/DDBJ databases">
        <title>Comparative genomics of Botrytis spp.</title>
        <authorList>
            <person name="Valero-Jimenez C.A."/>
            <person name="Tapia P."/>
            <person name="Veloso J."/>
            <person name="Silva-Moreno E."/>
            <person name="Staats M."/>
            <person name="Valdes J.H."/>
            <person name="Van Kan J.A.L."/>
        </authorList>
    </citation>
    <scope>NUCLEOTIDE SEQUENCE [LARGE SCALE GENOMIC DNA]</scope>
    <source>
        <strain evidence="1 2">MUCL3349</strain>
    </source>
</reference>
<proteinExistence type="predicted"/>
<gene>
    <name evidence="1" type="ORF">BPOR_0221g00190</name>
</gene>
<evidence type="ECO:0000313" key="1">
    <source>
        <dbReference type="EMBL" id="TGO87522.1"/>
    </source>
</evidence>
<evidence type="ECO:0000313" key="2">
    <source>
        <dbReference type="Proteomes" id="UP000297280"/>
    </source>
</evidence>
<sequence>MEIFESVEAFKNDVGIYQLGHLKLPIHSPYAKDQIHQARCLDRFPGCKNLDISNIYELKPLSAKDEGPQTNPAWAAYEDPDLELQITHEADIHERLKHRPQPIVFSYKGYSMPSDDHRVFPNDMDQHINKKSIHVILANELLLYGRLAFDDSTKQSLHGTLGVLSILAHWA</sequence>